<protein>
    <submittedName>
        <fullName evidence="1">Uncharacterized protein</fullName>
    </submittedName>
</protein>
<dbReference type="EMBL" id="CAIIXF020000006">
    <property type="protein sequence ID" value="CAH1785515.1"/>
    <property type="molecule type" value="Genomic_DNA"/>
</dbReference>
<dbReference type="AlphaFoldDB" id="A0A8J1UE75"/>
<evidence type="ECO:0000313" key="2">
    <source>
        <dbReference type="Proteomes" id="UP000749559"/>
    </source>
</evidence>
<accession>A0A8J1UE75</accession>
<evidence type="ECO:0000313" key="1">
    <source>
        <dbReference type="EMBL" id="CAH1785515.1"/>
    </source>
</evidence>
<proteinExistence type="predicted"/>
<reference evidence="1" key="1">
    <citation type="submission" date="2022-03" db="EMBL/GenBank/DDBJ databases">
        <authorList>
            <person name="Martin C."/>
        </authorList>
    </citation>
    <scope>NUCLEOTIDE SEQUENCE</scope>
</reference>
<name>A0A8J1UE75_OWEFU</name>
<comment type="caution">
    <text evidence="1">The sequence shown here is derived from an EMBL/GenBank/DDBJ whole genome shotgun (WGS) entry which is preliminary data.</text>
</comment>
<gene>
    <name evidence="1" type="ORF">OFUS_LOCUS11561</name>
</gene>
<keyword evidence="2" id="KW-1185">Reference proteome</keyword>
<organism evidence="1 2">
    <name type="scientific">Owenia fusiformis</name>
    <name type="common">Polychaete worm</name>
    <dbReference type="NCBI Taxonomy" id="6347"/>
    <lineage>
        <taxon>Eukaryota</taxon>
        <taxon>Metazoa</taxon>
        <taxon>Spiralia</taxon>
        <taxon>Lophotrochozoa</taxon>
        <taxon>Annelida</taxon>
        <taxon>Polychaeta</taxon>
        <taxon>Sedentaria</taxon>
        <taxon>Canalipalpata</taxon>
        <taxon>Sabellida</taxon>
        <taxon>Oweniida</taxon>
        <taxon>Oweniidae</taxon>
        <taxon>Owenia</taxon>
    </lineage>
</organism>
<sequence>MIFKLSLILILLCITRESFENKRNAASKFTTRQMRLWIGQRWERKGYTWGITTLHGDPIEEVTRQIACDKLSLSIGVKRYIKWVTTSGLYEEWNVKCSPKARHINDCKKREYKWAGKYKPRVHHQSVKCNFSNSAAVDRSSPCRTHPNSQNMGQTVCDYHPKDPNPPVELCCHCWMFFEDPFSNEVMPLGSMSKAAKTACGFKENRTECICDP</sequence>
<dbReference type="Proteomes" id="UP000749559">
    <property type="component" value="Unassembled WGS sequence"/>
</dbReference>